<dbReference type="InterPro" id="IPR017930">
    <property type="entry name" value="Myb_dom"/>
</dbReference>
<organism evidence="5">
    <name type="scientific">Anthurium amnicola</name>
    <dbReference type="NCBI Taxonomy" id="1678845"/>
    <lineage>
        <taxon>Eukaryota</taxon>
        <taxon>Viridiplantae</taxon>
        <taxon>Streptophyta</taxon>
        <taxon>Embryophyta</taxon>
        <taxon>Tracheophyta</taxon>
        <taxon>Spermatophyta</taxon>
        <taxon>Magnoliopsida</taxon>
        <taxon>Liliopsida</taxon>
        <taxon>Araceae</taxon>
        <taxon>Pothoideae</taxon>
        <taxon>Potheae</taxon>
        <taxon>Anthurium</taxon>
    </lineage>
</organism>
<dbReference type="AlphaFoldDB" id="A0A1D1YXW3"/>
<dbReference type="InterPro" id="IPR001005">
    <property type="entry name" value="SANT/Myb"/>
</dbReference>
<dbReference type="GO" id="GO:0000981">
    <property type="term" value="F:DNA-binding transcription factor activity, RNA polymerase II-specific"/>
    <property type="evidence" value="ECO:0007669"/>
    <property type="project" value="TreeGrafter"/>
</dbReference>
<name>A0A1D1YXW3_9ARAE</name>
<gene>
    <name evidence="5" type="primary">MYB46_2</name>
    <name evidence="5" type="ORF">g.154114</name>
</gene>
<dbReference type="InterPro" id="IPR050560">
    <property type="entry name" value="MYB_TF"/>
</dbReference>
<feature type="domain" description="Myb-like" evidence="3">
    <location>
        <begin position="51"/>
        <end position="98"/>
    </location>
</feature>
<reference evidence="5" key="1">
    <citation type="submission" date="2015-07" db="EMBL/GenBank/DDBJ databases">
        <title>Transcriptome Assembly of Anthurium amnicola.</title>
        <authorList>
            <person name="Suzuki J."/>
        </authorList>
    </citation>
    <scope>NUCLEOTIDE SEQUENCE</scope>
</reference>
<evidence type="ECO:0000259" key="3">
    <source>
        <dbReference type="PROSITE" id="PS50090"/>
    </source>
</evidence>
<dbReference type="PROSITE" id="PS50090">
    <property type="entry name" value="MYB_LIKE"/>
    <property type="match status" value="2"/>
</dbReference>
<dbReference type="SUPFAM" id="SSF46689">
    <property type="entry name" value="Homeodomain-like"/>
    <property type="match status" value="1"/>
</dbReference>
<dbReference type="PANTHER" id="PTHR45614">
    <property type="entry name" value="MYB PROTEIN-RELATED"/>
    <property type="match status" value="1"/>
</dbReference>
<feature type="domain" description="HTH myb-type" evidence="4">
    <location>
        <begin position="51"/>
        <end position="106"/>
    </location>
</feature>
<dbReference type="GO" id="GO:0005634">
    <property type="term" value="C:nucleus"/>
    <property type="evidence" value="ECO:0007669"/>
    <property type="project" value="TreeGrafter"/>
</dbReference>
<dbReference type="EMBL" id="GDJX01008443">
    <property type="protein sequence ID" value="JAT59493.1"/>
    <property type="molecule type" value="Transcribed_RNA"/>
</dbReference>
<evidence type="ECO:0000313" key="5">
    <source>
        <dbReference type="EMBL" id="JAT59493.1"/>
    </source>
</evidence>
<evidence type="ECO:0000259" key="4">
    <source>
        <dbReference type="PROSITE" id="PS51294"/>
    </source>
</evidence>
<feature type="domain" description="HTH myb-type" evidence="4">
    <location>
        <begin position="1"/>
        <end position="45"/>
    </location>
</feature>
<dbReference type="GO" id="GO:0000978">
    <property type="term" value="F:RNA polymerase II cis-regulatory region sequence-specific DNA binding"/>
    <property type="evidence" value="ECO:0007669"/>
    <property type="project" value="TreeGrafter"/>
</dbReference>
<protein>
    <submittedName>
        <fullName evidence="5">Transcription factor MYB46</fullName>
    </submittedName>
</protein>
<dbReference type="Gene3D" id="1.10.10.60">
    <property type="entry name" value="Homeodomain-like"/>
    <property type="match status" value="2"/>
</dbReference>
<evidence type="ECO:0000256" key="2">
    <source>
        <dbReference type="SAM" id="MobiDB-lite"/>
    </source>
</evidence>
<sequence length="137" mass="16435">KFARGECQWTAEQERKLIEMASEKKNNWKEIGKVIKTHPKACRDRYVYLLNPSINRAALGDLEKQRILEYQSIHGNKWAYIAALLNNHRTDRQVRNFWYSEKRKRVHQNHERPRPKQQQESYNPMAIENLLNPNPKP</sequence>
<feature type="domain" description="Myb-like" evidence="3">
    <location>
        <begin position="9"/>
        <end position="50"/>
    </location>
</feature>
<dbReference type="CDD" id="cd00167">
    <property type="entry name" value="SANT"/>
    <property type="match status" value="1"/>
</dbReference>
<accession>A0A1D1YXW3</accession>
<evidence type="ECO:0000256" key="1">
    <source>
        <dbReference type="ARBA" id="ARBA00023125"/>
    </source>
</evidence>
<dbReference type="SMART" id="SM00717">
    <property type="entry name" value="SANT"/>
    <property type="match status" value="2"/>
</dbReference>
<dbReference type="InterPro" id="IPR009057">
    <property type="entry name" value="Homeodomain-like_sf"/>
</dbReference>
<proteinExistence type="predicted"/>
<feature type="non-terminal residue" evidence="5">
    <location>
        <position position="1"/>
    </location>
</feature>
<keyword evidence="1" id="KW-0238">DNA-binding</keyword>
<feature type="region of interest" description="Disordered" evidence="2">
    <location>
        <begin position="102"/>
        <end position="137"/>
    </location>
</feature>
<dbReference type="PROSITE" id="PS51294">
    <property type="entry name" value="HTH_MYB"/>
    <property type="match status" value="2"/>
</dbReference>
<dbReference type="Pfam" id="PF13921">
    <property type="entry name" value="Myb_DNA-bind_6"/>
    <property type="match status" value="1"/>
</dbReference>